<dbReference type="Proteomes" id="UP000259211">
    <property type="component" value="Unassembled WGS sequence"/>
</dbReference>
<evidence type="ECO:0000313" key="6">
    <source>
        <dbReference type="Proteomes" id="UP000259211"/>
    </source>
</evidence>
<feature type="domain" description="Lon proteolytic" evidence="4">
    <location>
        <begin position="278"/>
        <end position="372"/>
    </location>
</feature>
<dbReference type="Gene3D" id="3.30.230.10">
    <property type="match status" value="1"/>
</dbReference>
<comment type="similarity">
    <text evidence="1">Belongs to the peptidase S16 family.</text>
</comment>
<dbReference type="PANTHER" id="PTHR10046">
    <property type="entry name" value="ATP DEPENDENT LON PROTEASE FAMILY MEMBER"/>
    <property type="match status" value="1"/>
</dbReference>
<keyword evidence="3" id="KW-0812">Transmembrane</keyword>
<feature type="active site" evidence="1">
    <location>
        <position position="280"/>
    </location>
</feature>
<dbReference type="GO" id="GO:0030163">
    <property type="term" value="P:protein catabolic process"/>
    <property type="evidence" value="ECO:0007669"/>
    <property type="project" value="InterPro"/>
</dbReference>
<dbReference type="SUPFAM" id="SSF50156">
    <property type="entry name" value="PDZ domain-like"/>
    <property type="match status" value="1"/>
</dbReference>
<dbReference type="InterPro" id="IPR008269">
    <property type="entry name" value="Lon_proteolytic"/>
</dbReference>
<dbReference type="InterPro" id="IPR001478">
    <property type="entry name" value="PDZ"/>
</dbReference>
<dbReference type="GO" id="GO:0004252">
    <property type="term" value="F:serine-type endopeptidase activity"/>
    <property type="evidence" value="ECO:0007669"/>
    <property type="project" value="UniProtKB-UniRule"/>
</dbReference>
<keyword evidence="1" id="KW-0378">Hydrolase</keyword>
<dbReference type="Pfam" id="PF13180">
    <property type="entry name" value="PDZ_2"/>
    <property type="match status" value="1"/>
</dbReference>
<organism evidence="5 6">
    <name type="scientific">Cutibacterium avidum</name>
    <dbReference type="NCBI Taxonomy" id="33010"/>
    <lineage>
        <taxon>Bacteria</taxon>
        <taxon>Bacillati</taxon>
        <taxon>Actinomycetota</taxon>
        <taxon>Actinomycetes</taxon>
        <taxon>Propionibacteriales</taxon>
        <taxon>Propionibacteriaceae</taxon>
        <taxon>Cutibacterium</taxon>
    </lineage>
</organism>
<feature type="region of interest" description="Disordered" evidence="2">
    <location>
        <begin position="1"/>
        <end position="23"/>
    </location>
</feature>
<dbReference type="RefSeq" id="WP_117189178.1">
    <property type="nucleotide sequence ID" value="NZ_JAQDJS010000007.1"/>
</dbReference>
<dbReference type="GO" id="GO:0004176">
    <property type="term" value="F:ATP-dependent peptidase activity"/>
    <property type="evidence" value="ECO:0007669"/>
    <property type="project" value="UniProtKB-UniRule"/>
</dbReference>
<evidence type="ECO:0000256" key="2">
    <source>
        <dbReference type="SAM" id="MobiDB-lite"/>
    </source>
</evidence>
<evidence type="ECO:0000256" key="3">
    <source>
        <dbReference type="SAM" id="Phobius"/>
    </source>
</evidence>
<evidence type="ECO:0000259" key="4">
    <source>
        <dbReference type="PROSITE" id="PS51786"/>
    </source>
</evidence>
<evidence type="ECO:0000313" key="5">
    <source>
        <dbReference type="EMBL" id="RFT44911.1"/>
    </source>
</evidence>
<dbReference type="InterPro" id="IPR027065">
    <property type="entry name" value="Lon_Prtase"/>
</dbReference>
<dbReference type="PROSITE" id="PS51786">
    <property type="entry name" value="LON_PROTEOLYTIC"/>
    <property type="match status" value="1"/>
</dbReference>
<comment type="caution">
    <text evidence="5">The sequence shown here is derived from an EMBL/GenBank/DDBJ whole genome shotgun (WGS) entry which is preliminary data.</text>
</comment>
<dbReference type="SUPFAM" id="SSF54211">
    <property type="entry name" value="Ribosomal protein S5 domain 2-like"/>
    <property type="match status" value="1"/>
</dbReference>
<reference evidence="5 6" key="1">
    <citation type="submission" date="2017-07" db="EMBL/GenBank/DDBJ databases">
        <authorList>
            <person name="Sun Z.S."/>
            <person name="Albrecht U."/>
            <person name="Echele G."/>
            <person name="Lee C.C."/>
        </authorList>
    </citation>
    <scope>NUCLEOTIDE SEQUENCE [LARGE SCALE GENOMIC DNA]</scope>
    <source>
        <strain evidence="5 6">P16-029</strain>
    </source>
</reference>
<sequence>MATMSESITPNSQAHDSGTPAATTTAVDVEARQGVRFPTRWTAISSALVVLLCVLALILVPIPFVARSPGQTVDLLSTNEQGKPMIQIDGLTARHSEGEMRMTTVSITRADSRLSLAEALVDRIRRDHDVLQREAIYPPGRSPQQVNAEESYMMDTSQRDAAVAALRAAGQPVTEMPMVNAVSAAGPAHGKLEPGDLIEKVDGKPVASLLDVGKAVRKHAVGDTVVFVVLRNSTRKTIAVTTVSSVSDRRAPAVGITVDTGYRYAPTITYGIPADIVGPSAGLAMALSIYQMVAPNDLIGLLRIAGTGSISPDGKVVAIGGVQEKISGAERDGAKIFLVPAGNCRDISGVQTSMRLVKVSSLKDAIAAIQKIRAGGTGIPHC</sequence>
<dbReference type="GO" id="GO:0006508">
    <property type="term" value="P:proteolysis"/>
    <property type="evidence" value="ECO:0007669"/>
    <property type="project" value="UniProtKB-KW"/>
</dbReference>
<dbReference type="Pfam" id="PF05362">
    <property type="entry name" value="Lon_C"/>
    <property type="match status" value="1"/>
</dbReference>
<keyword evidence="3" id="KW-1133">Transmembrane helix</keyword>
<feature type="transmembrane region" description="Helical" evidence="3">
    <location>
        <begin position="41"/>
        <end position="66"/>
    </location>
</feature>
<dbReference type="GO" id="GO:0005524">
    <property type="term" value="F:ATP binding"/>
    <property type="evidence" value="ECO:0007669"/>
    <property type="project" value="InterPro"/>
</dbReference>
<keyword evidence="3" id="KW-0472">Membrane</keyword>
<feature type="active site" evidence="1">
    <location>
        <position position="325"/>
    </location>
</feature>
<dbReference type="InterPro" id="IPR036034">
    <property type="entry name" value="PDZ_sf"/>
</dbReference>
<keyword evidence="1" id="KW-0720">Serine protease</keyword>
<dbReference type="InterPro" id="IPR014721">
    <property type="entry name" value="Ribsml_uS5_D2-typ_fold_subgr"/>
</dbReference>
<accession>A0A3E2DHU2</accession>
<gene>
    <name evidence="5" type="ORF">CHT91_05490</name>
</gene>
<keyword evidence="1 5" id="KW-0645">Protease</keyword>
<dbReference type="AlphaFoldDB" id="A0A3E2DHU2"/>
<dbReference type="InterPro" id="IPR020568">
    <property type="entry name" value="Ribosomal_Su5_D2-typ_SF"/>
</dbReference>
<dbReference type="EMBL" id="NOWI01000004">
    <property type="protein sequence ID" value="RFT44911.1"/>
    <property type="molecule type" value="Genomic_DNA"/>
</dbReference>
<protein>
    <recommendedName>
        <fullName evidence="1">endopeptidase La</fullName>
        <ecNumber evidence="1">3.4.21.53</ecNumber>
    </recommendedName>
</protein>
<dbReference type="Gene3D" id="2.30.42.10">
    <property type="match status" value="1"/>
</dbReference>
<dbReference type="EC" id="3.4.21.53" evidence="1"/>
<proteinExistence type="inferred from homology"/>
<comment type="catalytic activity">
    <reaction evidence="1">
        <text>Hydrolysis of proteins in presence of ATP.</text>
        <dbReference type="EC" id="3.4.21.53"/>
    </reaction>
</comment>
<evidence type="ECO:0000256" key="1">
    <source>
        <dbReference type="PROSITE-ProRule" id="PRU01122"/>
    </source>
</evidence>
<name>A0A3E2DHU2_9ACTN</name>